<dbReference type="Pfam" id="PF07817">
    <property type="entry name" value="GLE1"/>
    <property type="match status" value="1"/>
</dbReference>
<accession>A0AAV5AKE1</accession>
<organism evidence="12 13">
    <name type="scientific">Clathrus columnatus</name>
    <dbReference type="NCBI Taxonomy" id="1419009"/>
    <lineage>
        <taxon>Eukaryota</taxon>
        <taxon>Fungi</taxon>
        <taxon>Dikarya</taxon>
        <taxon>Basidiomycota</taxon>
        <taxon>Agaricomycotina</taxon>
        <taxon>Agaricomycetes</taxon>
        <taxon>Phallomycetidae</taxon>
        <taxon>Phallales</taxon>
        <taxon>Clathraceae</taxon>
        <taxon>Clathrus</taxon>
    </lineage>
</organism>
<dbReference type="GO" id="GO:0015031">
    <property type="term" value="P:protein transport"/>
    <property type="evidence" value="ECO:0007669"/>
    <property type="project" value="UniProtKB-KW"/>
</dbReference>
<feature type="compositionally biased region" description="Basic and acidic residues" evidence="11">
    <location>
        <begin position="195"/>
        <end position="267"/>
    </location>
</feature>
<dbReference type="AlphaFoldDB" id="A0AAV5AKE1"/>
<comment type="similarity">
    <text evidence="2">Belongs to the GLE1 family.</text>
</comment>
<feature type="region of interest" description="Disordered" evidence="11">
    <location>
        <begin position="1"/>
        <end position="62"/>
    </location>
</feature>
<comment type="caution">
    <text evidence="12">The sequence shown here is derived from an EMBL/GenBank/DDBJ whole genome shotgun (WGS) entry which is preliminary data.</text>
</comment>
<dbReference type="GO" id="GO:0044614">
    <property type="term" value="C:nuclear pore cytoplasmic filaments"/>
    <property type="evidence" value="ECO:0007669"/>
    <property type="project" value="TreeGrafter"/>
</dbReference>
<evidence type="ECO:0000313" key="13">
    <source>
        <dbReference type="Proteomes" id="UP001050691"/>
    </source>
</evidence>
<name>A0AAV5AKE1_9AGAM</name>
<keyword evidence="4" id="KW-0509">mRNA transport</keyword>
<evidence type="ECO:0000256" key="5">
    <source>
        <dbReference type="ARBA" id="ARBA00022927"/>
    </source>
</evidence>
<dbReference type="GO" id="GO:0016973">
    <property type="term" value="P:poly(A)+ mRNA export from nucleus"/>
    <property type="evidence" value="ECO:0007669"/>
    <property type="project" value="InterPro"/>
</dbReference>
<keyword evidence="8" id="KW-0539">Nucleus</keyword>
<feature type="compositionally biased region" description="Low complexity" evidence="11">
    <location>
        <begin position="1"/>
        <end position="11"/>
    </location>
</feature>
<dbReference type="Gene3D" id="1.25.40.510">
    <property type="entry name" value="GLE1-like"/>
    <property type="match status" value="1"/>
</dbReference>
<dbReference type="GO" id="GO:0005543">
    <property type="term" value="F:phospholipid binding"/>
    <property type="evidence" value="ECO:0007669"/>
    <property type="project" value="TreeGrafter"/>
</dbReference>
<evidence type="ECO:0000256" key="11">
    <source>
        <dbReference type="SAM" id="MobiDB-lite"/>
    </source>
</evidence>
<evidence type="ECO:0000256" key="3">
    <source>
        <dbReference type="ARBA" id="ARBA00022448"/>
    </source>
</evidence>
<dbReference type="InterPro" id="IPR038506">
    <property type="entry name" value="GLE1-like_sf"/>
</dbReference>
<gene>
    <name evidence="12" type="ORF">Clacol_007168</name>
</gene>
<keyword evidence="13" id="KW-1185">Reference proteome</keyword>
<evidence type="ECO:0000256" key="1">
    <source>
        <dbReference type="ARBA" id="ARBA00004567"/>
    </source>
</evidence>
<evidence type="ECO:0000256" key="6">
    <source>
        <dbReference type="ARBA" id="ARBA00023010"/>
    </source>
</evidence>
<evidence type="ECO:0000256" key="4">
    <source>
        <dbReference type="ARBA" id="ARBA00022816"/>
    </source>
</evidence>
<sequence length="570" mass="66247">MRYGISRSPSPARRKPSNRGRFSFGLNAYDSSEDEEVLNEVLSSESESEDSEPEPRVMFSDKTDEKILSRLKQSQVEETLLSFQRAGDYEEPFNKWAKETRTAAFRVATKKYETNPASTVAMERREVDIHKERLKESYDSQLLEVTAILEKMNLHRKNEEARLVAEYQERERRLWQRIDTVIQAEEDRVRRQLEEEEKARKEEEERKRKEEERKKAEIERKRKEEQEKALQAEVERKKKEKEEQEAKDREEREAREKEAASKLEKARSTVGFRSAKTDWNDARTHLELVKRKVLPAIKADDVLRPHLSKARRFITPKIGQLVDSRHEIERIAKSIHEYMYPTPQHPELIYIGISSVLSKSILMQAETEVSARQVTARPLAQVCIHFLTHLPNFSKVFYARMVQRTGGWAVPITVPKPEGISEVEYKKLRGYRTEREEQKSFEMRLIGIMTLYFAILVGETEDPVPPPFSFPDFWMYFARLLSSPVLLQTDIAMQILAAAIEIGGKKAKIAWGKQFTKLVMLIYKSIQETENFTPSSPDAINERQVGAEGTEGKPARVRVILAIENVMSET</sequence>
<feature type="region of interest" description="Disordered" evidence="11">
    <location>
        <begin position="195"/>
        <end position="269"/>
    </location>
</feature>
<comment type="subcellular location">
    <subcellularLocation>
        <location evidence="1">Nucleus</location>
        <location evidence="1">Nuclear pore complex</location>
    </subcellularLocation>
</comment>
<feature type="compositionally biased region" description="Basic and acidic residues" evidence="11">
    <location>
        <begin position="53"/>
        <end position="62"/>
    </location>
</feature>
<reference evidence="12" key="1">
    <citation type="submission" date="2021-10" db="EMBL/GenBank/DDBJ databases">
        <title>De novo Genome Assembly of Clathrus columnatus (Basidiomycota, Fungi) Using Illumina and Nanopore Sequence Data.</title>
        <authorList>
            <person name="Ogiso-Tanaka E."/>
            <person name="Itagaki H."/>
            <person name="Hosoya T."/>
            <person name="Hosaka K."/>
        </authorList>
    </citation>
    <scope>NUCLEOTIDE SEQUENCE</scope>
    <source>
        <strain evidence="12">MO-923</strain>
    </source>
</reference>
<dbReference type="PANTHER" id="PTHR12960:SF0">
    <property type="entry name" value="MRNA EXPORT FACTOR GLE1"/>
    <property type="match status" value="1"/>
</dbReference>
<dbReference type="GO" id="GO:0005737">
    <property type="term" value="C:cytoplasm"/>
    <property type="evidence" value="ECO:0007669"/>
    <property type="project" value="TreeGrafter"/>
</dbReference>
<evidence type="ECO:0000256" key="2">
    <source>
        <dbReference type="ARBA" id="ARBA00011056"/>
    </source>
</evidence>
<dbReference type="InterPro" id="IPR012476">
    <property type="entry name" value="GLE1"/>
</dbReference>
<evidence type="ECO:0000256" key="8">
    <source>
        <dbReference type="ARBA" id="ARBA00023242"/>
    </source>
</evidence>
<dbReference type="EMBL" id="BPWL01000008">
    <property type="protein sequence ID" value="GJJ12921.1"/>
    <property type="molecule type" value="Genomic_DNA"/>
</dbReference>
<keyword evidence="3" id="KW-0813">Transport</keyword>
<keyword evidence="6" id="KW-0811">Translocation</keyword>
<dbReference type="GO" id="GO:0000822">
    <property type="term" value="F:inositol hexakisphosphate binding"/>
    <property type="evidence" value="ECO:0007669"/>
    <property type="project" value="TreeGrafter"/>
</dbReference>
<evidence type="ECO:0000256" key="10">
    <source>
        <dbReference type="ARBA" id="ARBA00029983"/>
    </source>
</evidence>
<dbReference type="GO" id="GO:0031369">
    <property type="term" value="F:translation initiation factor binding"/>
    <property type="evidence" value="ECO:0007669"/>
    <property type="project" value="TreeGrafter"/>
</dbReference>
<dbReference type="PANTHER" id="PTHR12960">
    <property type="entry name" value="GLE-1-RELATED"/>
    <property type="match status" value="1"/>
</dbReference>
<keyword evidence="5" id="KW-0653">Protein transport</keyword>
<protein>
    <recommendedName>
        <fullName evidence="9">mRNA export factor GLE1</fullName>
    </recommendedName>
    <alternativeName>
        <fullName evidence="10">Nucleoporin GLE1</fullName>
    </alternativeName>
</protein>
<evidence type="ECO:0000256" key="9">
    <source>
        <dbReference type="ARBA" id="ARBA00026227"/>
    </source>
</evidence>
<evidence type="ECO:0000313" key="12">
    <source>
        <dbReference type="EMBL" id="GJJ12921.1"/>
    </source>
</evidence>
<evidence type="ECO:0000256" key="7">
    <source>
        <dbReference type="ARBA" id="ARBA00023132"/>
    </source>
</evidence>
<dbReference type="Proteomes" id="UP001050691">
    <property type="component" value="Unassembled WGS sequence"/>
</dbReference>
<proteinExistence type="inferred from homology"/>
<keyword evidence="7" id="KW-0906">Nuclear pore complex</keyword>